<accession>K3YF16</accession>
<dbReference type="InParanoid" id="K3YF16"/>
<dbReference type="AlphaFoldDB" id="K3YF16"/>
<dbReference type="EnsemblPlants" id="KQK98511">
    <property type="protein sequence ID" value="KQK98511"/>
    <property type="gene ID" value="SETIT_012833mg"/>
</dbReference>
<keyword evidence="2" id="KW-1185">Reference proteome</keyword>
<dbReference type="HOGENOM" id="CLU_3208576_0_0_1"/>
<reference evidence="2" key="1">
    <citation type="journal article" date="2012" name="Nat. Biotechnol.">
        <title>Reference genome sequence of the model plant Setaria.</title>
        <authorList>
            <person name="Bennetzen J.L."/>
            <person name="Schmutz J."/>
            <person name="Wang H."/>
            <person name="Percifield R."/>
            <person name="Hawkins J."/>
            <person name="Pontaroli A.C."/>
            <person name="Estep M."/>
            <person name="Feng L."/>
            <person name="Vaughn J.N."/>
            <person name="Grimwood J."/>
            <person name="Jenkins J."/>
            <person name="Barry K."/>
            <person name="Lindquist E."/>
            <person name="Hellsten U."/>
            <person name="Deshpande S."/>
            <person name="Wang X."/>
            <person name="Wu X."/>
            <person name="Mitros T."/>
            <person name="Triplett J."/>
            <person name="Yang X."/>
            <person name="Ye C.Y."/>
            <person name="Mauro-Herrera M."/>
            <person name="Wang L."/>
            <person name="Li P."/>
            <person name="Sharma M."/>
            <person name="Sharma R."/>
            <person name="Ronald P.C."/>
            <person name="Panaud O."/>
            <person name="Kellogg E.A."/>
            <person name="Brutnell T.P."/>
            <person name="Doust A.N."/>
            <person name="Tuskan G.A."/>
            <person name="Rokhsar D."/>
            <person name="Devos K.M."/>
        </authorList>
    </citation>
    <scope>NUCLEOTIDE SEQUENCE [LARGE SCALE GENOMIC DNA]</scope>
    <source>
        <strain evidence="2">cv. Yugu1</strain>
    </source>
</reference>
<dbReference type="Proteomes" id="UP000004995">
    <property type="component" value="Unassembled WGS sequence"/>
</dbReference>
<protein>
    <submittedName>
        <fullName evidence="1">Uncharacterized protein</fullName>
    </submittedName>
</protein>
<evidence type="ECO:0000313" key="1">
    <source>
        <dbReference type="EnsemblPlants" id="KQK98511"/>
    </source>
</evidence>
<reference evidence="1" key="2">
    <citation type="submission" date="2018-08" db="UniProtKB">
        <authorList>
            <consortium name="EnsemblPlants"/>
        </authorList>
    </citation>
    <scope>IDENTIFICATION</scope>
    <source>
        <strain evidence="1">Yugu1</strain>
    </source>
</reference>
<evidence type="ECO:0000313" key="2">
    <source>
        <dbReference type="Proteomes" id="UP000004995"/>
    </source>
</evidence>
<dbReference type="EMBL" id="AGNK02004477">
    <property type="status" value="NOT_ANNOTATED_CDS"/>
    <property type="molecule type" value="Genomic_DNA"/>
</dbReference>
<sequence length="45" mass="5162">MRPFNKFRASLRFGSFLMLTGPVCILELIKHCLHYCAVSLRSAFS</sequence>
<organism evidence="1 2">
    <name type="scientific">Setaria italica</name>
    <name type="common">Foxtail millet</name>
    <name type="synonym">Panicum italicum</name>
    <dbReference type="NCBI Taxonomy" id="4555"/>
    <lineage>
        <taxon>Eukaryota</taxon>
        <taxon>Viridiplantae</taxon>
        <taxon>Streptophyta</taxon>
        <taxon>Embryophyta</taxon>
        <taxon>Tracheophyta</taxon>
        <taxon>Spermatophyta</taxon>
        <taxon>Magnoliopsida</taxon>
        <taxon>Liliopsida</taxon>
        <taxon>Poales</taxon>
        <taxon>Poaceae</taxon>
        <taxon>PACMAD clade</taxon>
        <taxon>Panicoideae</taxon>
        <taxon>Panicodae</taxon>
        <taxon>Paniceae</taxon>
        <taxon>Cenchrinae</taxon>
        <taxon>Setaria</taxon>
    </lineage>
</organism>
<name>K3YF16_SETIT</name>
<dbReference type="Gramene" id="KQK98511">
    <property type="protein sequence ID" value="KQK98511"/>
    <property type="gene ID" value="SETIT_012833mg"/>
</dbReference>
<proteinExistence type="predicted"/>